<reference evidence="6" key="1">
    <citation type="submission" date="2016-10" db="EMBL/GenBank/DDBJ databases">
        <authorList>
            <person name="Varghese N."/>
            <person name="Submissions S."/>
        </authorList>
    </citation>
    <scope>NUCLEOTIDE SEQUENCE [LARGE SCALE GENOMIC DNA]</scope>
    <source>
        <strain evidence="6">LMG 24000</strain>
    </source>
</reference>
<dbReference type="CDD" id="cd00038">
    <property type="entry name" value="CAP_ED"/>
    <property type="match status" value="1"/>
</dbReference>
<proteinExistence type="predicted"/>
<keyword evidence="3" id="KW-0804">Transcription</keyword>
<dbReference type="InterPro" id="IPR000595">
    <property type="entry name" value="cNMP-bd_dom"/>
</dbReference>
<name>A0A1H4DXV6_9BURK</name>
<dbReference type="InterPro" id="IPR014710">
    <property type="entry name" value="RmlC-like_jellyroll"/>
</dbReference>
<dbReference type="GO" id="GO:0003700">
    <property type="term" value="F:DNA-binding transcription factor activity"/>
    <property type="evidence" value="ECO:0007669"/>
    <property type="project" value="TreeGrafter"/>
</dbReference>
<dbReference type="GO" id="GO:0003677">
    <property type="term" value="F:DNA binding"/>
    <property type="evidence" value="ECO:0007669"/>
    <property type="project" value="UniProtKB-KW"/>
</dbReference>
<sequence length="242" mass="26496">MRHRANTVDSSALICRALRSTTLFADWPLASVERLARTARLERHEKRMQVLAADRQRREVLVVVSGCVEVSRTNAGGSKFVIVLLRAGDCSGVIRLLPELRAPYDYVVLEDALLVHVPCDALTTLMDAEPILWRSVALFALTRQRDNAASMQQGALSDFSGRLAAMLVQLTASSDGSAGRGSRRHVRLSQSELGSMLGRSRQTINKELGKLSARGLVTVDYGKIEIVDLPALQALADHEIIP</sequence>
<dbReference type="SUPFAM" id="SSF46785">
    <property type="entry name" value="Winged helix' DNA-binding domain"/>
    <property type="match status" value="1"/>
</dbReference>
<dbReference type="GO" id="GO:0016301">
    <property type="term" value="F:kinase activity"/>
    <property type="evidence" value="ECO:0007669"/>
    <property type="project" value="UniProtKB-KW"/>
</dbReference>
<dbReference type="AlphaFoldDB" id="A0A1H4DXV6"/>
<dbReference type="SMART" id="SM00419">
    <property type="entry name" value="HTH_CRP"/>
    <property type="match status" value="1"/>
</dbReference>
<dbReference type="Gene3D" id="1.10.10.10">
    <property type="entry name" value="Winged helix-like DNA-binding domain superfamily/Winged helix DNA-binding domain"/>
    <property type="match status" value="1"/>
</dbReference>
<dbReference type="RefSeq" id="WP_090532925.1">
    <property type="nucleotide sequence ID" value="NZ_FNRQ01000003.1"/>
</dbReference>
<keyword evidence="5" id="KW-0418">Kinase</keyword>
<dbReference type="STRING" id="83784.SAMN05192564_1038"/>
<dbReference type="Gene3D" id="2.60.120.10">
    <property type="entry name" value="Jelly Rolls"/>
    <property type="match status" value="1"/>
</dbReference>
<protein>
    <submittedName>
        <fullName evidence="5">cAMP-binding domain of CRP or a regulatory subunit of cAMP-dependent protein kinases</fullName>
    </submittedName>
</protein>
<dbReference type="Pfam" id="PF13545">
    <property type="entry name" value="HTH_Crp_2"/>
    <property type="match status" value="1"/>
</dbReference>
<dbReference type="SUPFAM" id="SSF51206">
    <property type="entry name" value="cAMP-binding domain-like"/>
    <property type="match status" value="1"/>
</dbReference>
<dbReference type="Proteomes" id="UP000198638">
    <property type="component" value="Unassembled WGS sequence"/>
</dbReference>
<evidence type="ECO:0000256" key="2">
    <source>
        <dbReference type="ARBA" id="ARBA00023125"/>
    </source>
</evidence>
<keyword evidence="6" id="KW-1185">Reference proteome</keyword>
<evidence type="ECO:0000259" key="4">
    <source>
        <dbReference type="PROSITE" id="PS51063"/>
    </source>
</evidence>
<dbReference type="PANTHER" id="PTHR24567">
    <property type="entry name" value="CRP FAMILY TRANSCRIPTIONAL REGULATORY PROTEIN"/>
    <property type="match status" value="1"/>
</dbReference>
<dbReference type="OrthoDB" id="6881322at2"/>
<organism evidence="5 6">
    <name type="scientific">Paraburkholderia sartisoli</name>
    <dbReference type="NCBI Taxonomy" id="83784"/>
    <lineage>
        <taxon>Bacteria</taxon>
        <taxon>Pseudomonadati</taxon>
        <taxon>Pseudomonadota</taxon>
        <taxon>Betaproteobacteria</taxon>
        <taxon>Burkholderiales</taxon>
        <taxon>Burkholderiaceae</taxon>
        <taxon>Paraburkholderia</taxon>
    </lineage>
</organism>
<evidence type="ECO:0000313" key="6">
    <source>
        <dbReference type="Proteomes" id="UP000198638"/>
    </source>
</evidence>
<accession>A0A1H4DXV6</accession>
<evidence type="ECO:0000256" key="1">
    <source>
        <dbReference type="ARBA" id="ARBA00023015"/>
    </source>
</evidence>
<evidence type="ECO:0000313" key="5">
    <source>
        <dbReference type="EMBL" id="SEA77417.1"/>
    </source>
</evidence>
<dbReference type="InterPro" id="IPR036390">
    <property type="entry name" value="WH_DNA-bd_sf"/>
</dbReference>
<dbReference type="InterPro" id="IPR012318">
    <property type="entry name" value="HTH_CRP"/>
</dbReference>
<gene>
    <name evidence="5" type="ORF">SAMN05192564_1038</name>
</gene>
<dbReference type="Pfam" id="PF00027">
    <property type="entry name" value="cNMP_binding"/>
    <property type="match status" value="1"/>
</dbReference>
<keyword evidence="5" id="KW-0808">Transferase</keyword>
<feature type="domain" description="HTH crp-type" evidence="4">
    <location>
        <begin position="157"/>
        <end position="230"/>
    </location>
</feature>
<dbReference type="InterPro" id="IPR018490">
    <property type="entry name" value="cNMP-bd_dom_sf"/>
</dbReference>
<dbReference type="EMBL" id="FNRQ01000003">
    <property type="protein sequence ID" value="SEA77417.1"/>
    <property type="molecule type" value="Genomic_DNA"/>
</dbReference>
<keyword evidence="1" id="KW-0805">Transcription regulation</keyword>
<dbReference type="GO" id="GO:0005829">
    <property type="term" value="C:cytosol"/>
    <property type="evidence" value="ECO:0007669"/>
    <property type="project" value="TreeGrafter"/>
</dbReference>
<dbReference type="PANTHER" id="PTHR24567:SF68">
    <property type="entry name" value="DNA-BINDING TRANSCRIPTIONAL DUAL REGULATOR CRP"/>
    <property type="match status" value="1"/>
</dbReference>
<evidence type="ECO:0000256" key="3">
    <source>
        <dbReference type="ARBA" id="ARBA00023163"/>
    </source>
</evidence>
<dbReference type="InterPro" id="IPR036388">
    <property type="entry name" value="WH-like_DNA-bd_sf"/>
</dbReference>
<keyword evidence="2" id="KW-0238">DNA-binding</keyword>
<dbReference type="PROSITE" id="PS51063">
    <property type="entry name" value="HTH_CRP_2"/>
    <property type="match status" value="1"/>
</dbReference>
<dbReference type="InterPro" id="IPR050397">
    <property type="entry name" value="Env_Response_Regulators"/>
</dbReference>